<evidence type="ECO:0000256" key="6">
    <source>
        <dbReference type="PROSITE-ProRule" id="PRU00433"/>
    </source>
</evidence>
<name>A0ABW3Z6D7_9HYPH</name>
<evidence type="ECO:0000313" key="10">
    <source>
        <dbReference type="Proteomes" id="UP001597171"/>
    </source>
</evidence>
<dbReference type="PRINTS" id="PR00604">
    <property type="entry name" value="CYTCHRMECIAB"/>
</dbReference>
<dbReference type="RefSeq" id="WP_378775055.1">
    <property type="nucleotide sequence ID" value="NZ_JBHTMX010000044.1"/>
</dbReference>
<dbReference type="Pfam" id="PF00034">
    <property type="entry name" value="Cytochrom_C"/>
    <property type="match status" value="3"/>
</dbReference>
<feature type="domain" description="Cytochrome c" evidence="8">
    <location>
        <begin position="208"/>
        <end position="309"/>
    </location>
</feature>
<keyword evidence="5 6" id="KW-0408">Iron</keyword>
<dbReference type="EMBL" id="JBHTMX010000044">
    <property type="protein sequence ID" value="MFD1331826.1"/>
    <property type="molecule type" value="Genomic_DNA"/>
</dbReference>
<accession>A0ABW3Z6D7</accession>
<evidence type="ECO:0000256" key="3">
    <source>
        <dbReference type="ARBA" id="ARBA00022723"/>
    </source>
</evidence>
<dbReference type="Gene3D" id="1.10.760.10">
    <property type="entry name" value="Cytochrome c-like domain"/>
    <property type="match status" value="3"/>
</dbReference>
<dbReference type="Proteomes" id="UP001597171">
    <property type="component" value="Unassembled WGS sequence"/>
</dbReference>
<dbReference type="SUPFAM" id="SSF46626">
    <property type="entry name" value="Cytochrome c"/>
    <property type="match status" value="3"/>
</dbReference>
<sequence length="500" mass="50793">MDAFQLNKIAGAVLGSLTVVLGVNAIAGALFKDKEPEKPGFEVAVKAPEGGAPAAGGGEGAGVLALLAKADAAKGESAAKKCGACHSFDKGGAAKAGPNLYGVIGLKHAHQDGFGYSAAMKATADKTWDFEAMDKWLESPKGYISGTSMAFAGIKNPEERANLIVYLNKNSDKPLDIPAAPAGGAAAPAAGAAPAGGGDDFKAQVAAADLKKGESASKKCGACHSFDKGGAAKAGPNLYGILGLKHAHQDGFGYSAAMKATADKTWDVDAMNKWLESPKGYISGTSMAFAGIKNPQERAALIAWLNQNSDKPLDLGAAAPAAAPAEEKKTEAAPAAPAPAAPAEEKKTEAAPAAPAPAAPAEEKKADAPAEQPAAPAAASGAPIAERLASADLAAGEKTIGEKCAVCHTVKKGEPAGAGPNLYGVVGLKHGHQEGFEYSDALKGKPGDWTFDQLDLWLQNADAYAPGTMMFMEIEDPQERANIIAWLNKNSDAPLPLPGK</sequence>
<evidence type="ECO:0000256" key="1">
    <source>
        <dbReference type="ARBA" id="ARBA00022448"/>
    </source>
</evidence>
<keyword evidence="4" id="KW-0249">Electron transport</keyword>
<evidence type="ECO:0000256" key="2">
    <source>
        <dbReference type="ARBA" id="ARBA00022617"/>
    </source>
</evidence>
<evidence type="ECO:0000256" key="4">
    <source>
        <dbReference type="ARBA" id="ARBA00022982"/>
    </source>
</evidence>
<feature type="domain" description="Cytochrome c" evidence="8">
    <location>
        <begin position="70"/>
        <end position="171"/>
    </location>
</feature>
<dbReference type="InterPro" id="IPR009056">
    <property type="entry name" value="Cyt_c-like_dom"/>
</dbReference>
<dbReference type="PROSITE" id="PS51007">
    <property type="entry name" value="CYTC"/>
    <property type="match status" value="3"/>
</dbReference>
<comment type="caution">
    <text evidence="9">The sequence shown here is derived from an EMBL/GenBank/DDBJ whole genome shotgun (WGS) entry which is preliminary data.</text>
</comment>
<protein>
    <submittedName>
        <fullName evidence="9">C-type cytochrome</fullName>
    </submittedName>
</protein>
<keyword evidence="2 6" id="KW-0349">Heme</keyword>
<proteinExistence type="predicted"/>
<feature type="domain" description="Cytochrome c" evidence="8">
    <location>
        <begin position="391"/>
        <end position="491"/>
    </location>
</feature>
<keyword evidence="1" id="KW-0813">Transport</keyword>
<gene>
    <name evidence="9" type="ORF">ACFQ4O_07405</name>
</gene>
<feature type="region of interest" description="Disordered" evidence="7">
    <location>
        <begin position="318"/>
        <end position="382"/>
    </location>
</feature>
<organism evidence="9 10">
    <name type="scientific">Methylopila musalis</name>
    <dbReference type="NCBI Taxonomy" id="1134781"/>
    <lineage>
        <taxon>Bacteria</taxon>
        <taxon>Pseudomonadati</taxon>
        <taxon>Pseudomonadota</taxon>
        <taxon>Alphaproteobacteria</taxon>
        <taxon>Hyphomicrobiales</taxon>
        <taxon>Methylopilaceae</taxon>
        <taxon>Methylopila</taxon>
    </lineage>
</organism>
<dbReference type="InterPro" id="IPR036909">
    <property type="entry name" value="Cyt_c-like_dom_sf"/>
</dbReference>
<dbReference type="InterPro" id="IPR002327">
    <property type="entry name" value="Cyt_c_1A/1B"/>
</dbReference>
<keyword evidence="3 6" id="KW-0479">Metal-binding</keyword>
<evidence type="ECO:0000256" key="5">
    <source>
        <dbReference type="ARBA" id="ARBA00023004"/>
    </source>
</evidence>
<evidence type="ECO:0000313" key="9">
    <source>
        <dbReference type="EMBL" id="MFD1331826.1"/>
    </source>
</evidence>
<dbReference type="PANTHER" id="PTHR11961">
    <property type="entry name" value="CYTOCHROME C"/>
    <property type="match status" value="1"/>
</dbReference>
<feature type="compositionally biased region" description="Low complexity" evidence="7">
    <location>
        <begin position="369"/>
        <end position="382"/>
    </location>
</feature>
<reference evidence="10" key="1">
    <citation type="journal article" date="2019" name="Int. J. Syst. Evol. Microbiol.">
        <title>The Global Catalogue of Microorganisms (GCM) 10K type strain sequencing project: providing services to taxonomists for standard genome sequencing and annotation.</title>
        <authorList>
            <consortium name="The Broad Institute Genomics Platform"/>
            <consortium name="The Broad Institute Genome Sequencing Center for Infectious Disease"/>
            <person name="Wu L."/>
            <person name="Ma J."/>
        </authorList>
    </citation>
    <scope>NUCLEOTIDE SEQUENCE [LARGE SCALE GENOMIC DNA]</scope>
    <source>
        <strain evidence="10">CCUG 61696</strain>
    </source>
</reference>
<evidence type="ECO:0000259" key="8">
    <source>
        <dbReference type="PROSITE" id="PS51007"/>
    </source>
</evidence>
<keyword evidence="10" id="KW-1185">Reference proteome</keyword>
<evidence type="ECO:0000256" key="7">
    <source>
        <dbReference type="SAM" id="MobiDB-lite"/>
    </source>
</evidence>